<evidence type="ECO:0000256" key="1">
    <source>
        <dbReference type="SAM" id="SignalP"/>
    </source>
</evidence>
<name>A0A9X3DE85_9SPHI</name>
<dbReference type="RefSeq" id="WP_010602637.1">
    <property type="nucleotide sequence ID" value="NZ_JAPJUH010000004.1"/>
</dbReference>
<gene>
    <name evidence="3" type="ORF">OQZ29_15300</name>
</gene>
<feature type="signal peptide" evidence="1">
    <location>
        <begin position="1"/>
        <end position="24"/>
    </location>
</feature>
<comment type="caution">
    <text evidence="3">The sequence shown here is derived from an EMBL/GenBank/DDBJ whole genome shotgun (WGS) entry which is preliminary data.</text>
</comment>
<evidence type="ECO:0000259" key="2">
    <source>
        <dbReference type="Pfam" id="PF10091"/>
    </source>
</evidence>
<dbReference type="Proteomes" id="UP001142592">
    <property type="component" value="Unassembled WGS sequence"/>
</dbReference>
<evidence type="ECO:0000313" key="4">
    <source>
        <dbReference type="Proteomes" id="UP001142592"/>
    </source>
</evidence>
<feature type="domain" description="Glycoamylase-like" evidence="2">
    <location>
        <begin position="218"/>
        <end position="436"/>
    </location>
</feature>
<dbReference type="Pfam" id="PF10091">
    <property type="entry name" value="Glycoamylase"/>
    <property type="match status" value="1"/>
</dbReference>
<keyword evidence="4" id="KW-1185">Reference proteome</keyword>
<proteinExistence type="predicted"/>
<dbReference type="EMBL" id="JAPJUH010000004">
    <property type="protein sequence ID" value="MCX3266123.1"/>
    <property type="molecule type" value="Genomic_DNA"/>
</dbReference>
<dbReference type="PROSITE" id="PS51257">
    <property type="entry name" value="PROKAR_LIPOPROTEIN"/>
    <property type="match status" value="1"/>
</dbReference>
<dbReference type="AlphaFoldDB" id="A0A9X3DE85"/>
<keyword evidence="1" id="KW-0732">Signal</keyword>
<evidence type="ECO:0000313" key="3">
    <source>
        <dbReference type="EMBL" id="MCX3266123.1"/>
    </source>
</evidence>
<dbReference type="InterPro" id="IPR019282">
    <property type="entry name" value="Glycoamylase-like_cons_dom"/>
</dbReference>
<sequence>MKLTFRHLLFLSLTSILISSCAQKVIQTDTTDATLKGRLSDDQLLDLVQKQTYKYFYEGAEPTSGLSRERYHSDNIYPQNDKNVIATGASGFGIMGTIAAIERKFITREEGFKHLEKGLNFLAKADRFHGVWPHWMLPSGKAKAFGKNDDAGDLVETSFLAQALICVRQYYINGNPQEKALAAKADELWKGIDWNFFRKNNENVLYWHWSPNSGWKMNFAITGYNECLITYVLAACSPTHGVPAEVYHEGWAKSGKINTNISIYGHPVKLKHNVVGENVGPLFWAHYSYLGLNPTGLKDRYANYWEENKSQTLINYDYAIKNPKGFKGYGKNSWGLTASYSVKGYAAHNPQEDFGVIAPTAALSSYPYAKKESMQVIRNLYENLNDKVWGEFGFYDAYSETENWFPKRYIGIDQGPIVVMIENGRTGLLWKLFMSAPEVKTGLTKLGFESPAIK</sequence>
<reference evidence="3" key="1">
    <citation type="submission" date="2022-11" db="EMBL/GenBank/DDBJ databases">
        <authorList>
            <person name="Graham C."/>
            <person name="Newman J.D."/>
        </authorList>
    </citation>
    <scope>NUCLEOTIDE SEQUENCE</scope>
    <source>
        <strain evidence="3">DSM 19486</strain>
    </source>
</reference>
<organism evidence="3 4">
    <name type="scientific">Pedobacter agri</name>
    <dbReference type="NCBI Taxonomy" id="454586"/>
    <lineage>
        <taxon>Bacteria</taxon>
        <taxon>Pseudomonadati</taxon>
        <taxon>Bacteroidota</taxon>
        <taxon>Sphingobacteriia</taxon>
        <taxon>Sphingobacteriales</taxon>
        <taxon>Sphingobacteriaceae</taxon>
        <taxon>Pedobacter</taxon>
    </lineage>
</organism>
<protein>
    <submittedName>
        <fullName evidence="3">Beta-glucosidase</fullName>
    </submittedName>
</protein>
<dbReference type="InterPro" id="IPR016883">
    <property type="entry name" value="UCP028431"/>
</dbReference>
<dbReference type="Gene3D" id="1.50.10.140">
    <property type="match status" value="1"/>
</dbReference>
<feature type="chain" id="PRO_5040769863" evidence="1">
    <location>
        <begin position="25"/>
        <end position="454"/>
    </location>
</feature>
<dbReference type="PIRSF" id="PIRSF028431">
    <property type="entry name" value="UCP028431"/>
    <property type="match status" value="1"/>
</dbReference>
<accession>A0A9X3DE85</accession>